<gene>
    <name evidence="8" type="ORF">BOVATA_010120</name>
</gene>
<dbReference type="AlphaFoldDB" id="A0A2H6K985"/>
<evidence type="ECO:0000256" key="4">
    <source>
        <dbReference type="ARBA" id="ARBA00022989"/>
    </source>
</evidence>
<keyword evidence="5 6" id="KW-0472">Membrane</keyword>
<keyword evidence="3 7" id="KW-0812">Transmembrane</keyword>
<feature type="transmembrane region" description="Helical" evidence="7">
    <location>
        <begin position="55"/>
        <end position="72"/>
    </location>
</feature>
<reference evidence="8 9" key="1">
    <citation type="journal article" date="2017" name="BMC Genomics">
        <title>Whole-genome assembly of Babesia ovata and comparative genomics between closely related pathogens.</title>
        <authorList>
            <person name="Yamagishi J."/>
            <person name="Asada M."/>
            <person name="Hakimi H."/>
            <person name="Tanaka T.Q."/>
            <person name="Sugimoto C."/>
            <person name="Kawazu S."/>
        </authorList>
    </citation>
    <scope>NUCLEOTIDE SEQUENCE [LARGE SCALE GENOMIC DNA]</scope>
    <source>
        <strain evidence="8 9">Miyake</strain>
    </source>
</reference>
<feature type="transmembrane region" description="Helical" evidence="7">
    <location>
        <begin position="153"/>
        <end position="170"/>
    </location>
</feature>
<keyword evidence="4 7" id="KW-1133">Transmembrane helix</keyword>
<evidence type="ECO:0000256" key="1">
    <source>
        <dbReference type="ARBA" id="ARBA00004141"/>
    </source>
</evidence>
<comment type="function">
    <text evidence="6">Involved in the retrieval of endoplasmic reticulum membrane proteins from the early Golgi compartment.</text>
</comment>
<dbReference type="Proteomes" id="UP000236319">
    <property type="component" value="Unassembled WGS sequence"/>
</dbReference>
<dbReference type="Pfam" id="PF03248">
    <property type="entry name" value="Rer1"/>
    <property type="match status" value="1"/>
</dbReference>
<comment type="subcellular location">
    <subcellularLocation>
        <location evidence="1">Membrane</location>
        <topology evidence="1">Multi-pass membrane protein</topology>
    </subcellularLocation>
</comment>
<evidence type="ECO:0000313" key="9">
    <source>
        <dbReference type="Proteomes" id="UP000236319"/>
    </source>
</evidence>
<comment type="similarity">
    <text evidence="2 6">Belongs to the RER1 family.</text>
</comment>
<dbReference type="GO" id="GO:0006890">
    <property type="term" value="P:retrograde vesicle-mediated transport, Golgi to endoplasmic reticulum"/>
    <property type="evidence" value="ECO:0007669"/>
    <property type="project" value="TreeGrafter"/>
</dbReference>
<dbReference type="GO" id="GO:0006621">
    <property type="term" value="P:protein retention in ER lumen"/>
    <property type="evidence" value="ECO:0007669"/>
    <property type="project" value="TreeGrafter"/>
</dbReference>
<dbReference type="OrthoDB" id="448250at2759"/>
<accession>A0A2H6K985</accession>
<evidence type="ECO:0000313" key="8">
    <source>
        <dbReference type="EMBL" id="GBE59519.1"/>
    </source>
</evidence>
<organism evidence="8 9">
    <name type="scientific">Babesia ovata</name>
    <dbReference type="NCBI Taxonomy" id="189622"/>
    <lineage>
        <taxon>Eukaryota</taxon>
        <taxon>Sar</taxon>
        <taxon>Alveolata</taxon>
        <taxon>Apicomplexa</taxon>
        <taxon>Aconoidasida</taxon>
        <taxon>Piroplasmida</taxon>
        <taxon>Babesiidae</taxon>
        <taxon>Babesia</taxon>
    </lineage>
</organism>
<evidence type="ECO:0000256" key="2">
    <source>
        <dbReference type="ARBA" id="ARBA00006070"/>
    </source>
</evidence>
<proteinExistence type="inferred from homology"/>
<evidence type="ECO:0000256" key="6">
    <source>
        <dbReference type="PIRNR" id="PIRNR016013"/>
    </source>
</evidence>
<dbReference type="GeneID" id="39873289"/>
<feature type="transmembrane region" description="Helical" evidence="7">
    <location>
        <begin position="30"/>
        <end position="48"/>
    </location>
</feature>
<evidence type="ECO:0000256" key="5">
    <source>
        <dbReference type="ARBA" id="ARBA00023136"/>
    </source>
</evidence>
<dbReference type="VEuPathDB" id="PiroplasmaDB:BOVATA_010120"/>
<protein>
    <recommendedName>
        <fullName evidence="6">Protein RER1</fullName>
    </recommendedName>
</protein>
<dbReference type="EMBL" id="BDSA01000001">
    <property type="protein sequence ID" value="GBE59519.1"/>
    <property type="molecule type" value="Genomic_DNA"/>
</dbReference>
<dbReference type="GO" id="GO:0000139">
    <property type="term" value="C:Golgi membrane"/>
    <property type="evidence" value="ECO:0007669"/>
    <property type="project" value="TreeGrafter"/>
</dbReference>
<sequence>MGRDSSKGGIFVFLIRFYQTYLDWLSSRVFIRWFYLSFIGFIFCHHVFEYGMHFVVAYMYAVYLLNLLLRFITPLDFDDLCAAHEAEHGGTILPSSENKTANITLERMKNNDNIYEFRPFLRQMNEFTFWLSATRATHAALICSRIEFLDIPVFWPLLVFYFIVLFATTMREQLSNMIKYKYVPFNFGKKTYGTITRQRK</sequence>
<name>A0A2H6K985_9APIC</name>
<evidence type="ECO:0000256" key="3">
    <source>
        <dbReference type="ARBA" id="ARBA00022692"/>
    </source>
</evidence>
<dbReference type="PANTHER" id="PTHR10743">
    <property type="entry name" value="PROTEIN RER1"/>
    <property type="match status" value="1"/>
</dbReference>
<comment type="caution">
    <text evidence="8">The sequence shown here is derived from an EMBL/GenBank/DDBJ whole genome shotgun (WGS) entry which is preliminary data.</text>
</comment>
<dbReference type="PIRSF" id="PIRSF016013">
    <property type="entry name" value="AtER_Rer1p"/>
    <property type="match status" value="1"/>
</dbReference>
<dbReference type="PANTHER" id="PTHR10743:SF0">
    <property type="entry name" value="PROTEIN RER1"/>
    <property type="match status" value="1"/>
</dbReference>
<keyword evidence="9" id="KW-1185">Reference proteome</keyword>
<dbReference type="InterPro" id="IPR004932">
    <property type="entry name" value="Rer1"/>
</dbReference>
<evidence type="ECO:0000256" key="7">
    <source>
        <dbReference type="SAM" id="Phobius"/>
    </source>
</evidence>
<dbReference type="GO" id="GO:0005783">
    <property type="term" value="C:endoplasmic reticulum"/>
    <property type="evidence" value="ECO:0007669"/>
    <property type="project" value="GOC"/>
</dbReference>
<dbReference type="RefSeq" id="XP_028865762.1">
    <property type="nucleotide sequence ID" value="XM_029009929.1"/>
</dbReference>